<keyword evidence="1" id="KW-0472">Membrane</keyword>
<dbReference type="Proteomes" id="UP000033038">
    <property type="component" value="Chromosome"/>
</dbReference>
<keyword evidence="1" id="KW-1133">Transmembrane helix</keyword>
<evidence type="ECO:0000313" key="3">
    <source>
        <dbReference type="Proteomes" id="UP000033038"/>
    </source>
</evidence>
<organism evidence="2 3">
    <name type="scientific">Methanosarcina barkeri str. Wiesmoor</name>
    <dbReference type="NCBI Taxonomy" id="1434109"/>
    <lineage>
        <taxon>Archaea</taxon>
        <taxon>Methanobacteriati</taxon>
        <taxon>Methanobacteriota</taxon>
        <taxon>Stenosarchaea group</taxon>
        <taxon>Methanomicrobia</taxon>
        <taxon>Methanosarcinales</taxon>
        <taxon>Methanosarcinaceae</taxon>
        <taxon>Methanosarcina</taxon>
    </lineage>
</organism>
<dbReference type="AlphaFoldDB" id="A0A0E3LKJ8"/>
<gene>
    <name evidence="2" type="ORF">MSBRW_0393</name>
</gene>
<dbReference type="PATRIC" id="fig|1434109.4.peg.476"/>
<evidence type="ECO:0000313" key="2">
    <source>
        <dbReference type="EMBL" id="AKB49646.1"/>
    </source>
</evidence>
<evidence type="ECO:0000256" key="1">
    <source>
        <dbReference type="SAM" id="Phobius"/>
    </source>
</evidence>
<name>A0A0E3LKJ8_METBA</name>
<keyword evidence="1" id="KW-0812">Transmembrane</keyword>
<sequence>MRIKIALALMSAIFMMVWIAILLGYIFLSSPLQLIRRPILVIELLSIISFLSSVLFLVEARKVLPRWYLAVPLCVSLFALVFVNFWIYFDVEKFPFGDPTSTAEIFWIILTALLSPFSGLVFLSLNEHPDSMNVYLAISCVASIFSMFSLFLILQEILKWSSYEPLLFFPYVYWVIVMPIIGICFLVRAITYKNPGNVLSPVTDESTQN</sequence>
<accession>A0A0E3LKJ8</accession>
<dbReference type="RefSeq" id="WP_011305641.1">
    <property type="nucleotide sequence ID" value="NZ_CP009526.1"/>
</dbReference>
<dbReference type="HOGENOM" id="CLU_119367_0_0_2"/>
<dbReference type="EMBL" id="CP009526">
    <property type="protein sequence ID" value="AKB49646.1"/>
    <property type="molecule type" value="Genomic_DNA"/>
</dbReference>
<protein>
    <submittedName>
        <fullName evidence="2">Uncharacterized protein</fullName>
    </submittedName>
</protein>
<proteinExistence type="predicted"/>
<feature type="transmembrane region" description="Helical" evidence="1">
    <location>
        <begin position="132"/>
        <end position="154"/>
    </location>
</feature>
<feature type="transmembrane region" description="Helical" evidence="1">
    <location>
        <begin position="166"/>
        <end position="187"/>
    </location>
</feature>
<feature type="transmembrane region" description="Helical" evidence="1">
    <location>
        <begin position="39"/>
        <end position="58"/>
    </location>
</feature>
<feature type="transmembrane region" description="Helical" evidence="1">
    <location>
        <begin position="105"/>
        <end position="125"/>
    </location>
</feature>
<dbReference type="GeneID" id="24821798"/>
<feature type="transmembrane region" description="Helical" evidence="1">
    <location>
        <begin position="7"/>
        <end position="27"/>
    </location>
</feature>
<feature type="transmembrane region" description="Helical" evidence="1">
    <location>
        <begin position="67"/>
        <end position="89"/>
    </location>
</feature>
<dbReference type="KEGG" id="mbw:MSBRW_0393"/>
<reference evidence="2 3" key="1">
    <citation type="submission" date="2014-07" db="EMBL/GenBank/DDBJ databases">
        <title>Methanogenic archaea and the global carbon cycle.</title>
        <authorList>
            <person name="Henriksen J.R."/>
            <person name="Luke J."/>
            <person name="Reinhart S."/>
            <person name="Benedict M.N."/>
            <person name="Youngblut N.D."/>
            <person name="Metcalf M.E."/>
            <person name="Whitaker R.J."/>
            <person name="Metcalf W.W."/>
        </authorList>
    </citation>
    <scope>NUCLEOTIDE SEQUENCE [LARGE SCALE GENOMIC DNA]</scope>
    <source>
        <strain evidence="2 3">Wiesmoor</strain>
    </source>
</reference>